<evidence type="ECO:0000256" key="2">
    <source>
        <dbReference type="ARBA" id="ARBA00022692"/>
    </source>
</evidence>
<dbReference type="GO" id="GO:0016020">
    <property type="term" value="C:membrane"/>
    <property type="evidence" value="ECO:0007669"/>
    <property type="project" value="UniProtKB-SubCell"/>
</dbReference>
<dbReference type="PANTHER" id="PTHR42829">
    <property type="entry name" value="NADH-UBIQUINONE OXIDOREDUCTASE CHAIN 5"/>
    <property type="match status" value="1"/>
</dbReference>
<dbReference type="Pfam" id="PF00361">
    <property type="entry name" value="Proton_antipo_M"/>
    <property type="match status" value="1"/>
</dbReference>
<gene>
    <name evidence="9" type="ordered locus">Oter_0475</name>
</gene>
<dbReference type="GO" id="GO:0042773">
    <property type="term" value="P:ATP synthesis coupled electron transport"/>
    <property type="evidence" value="ECO:0007669"/>
    <property type="project" value="InterPro"/>
</dbReference>
<feature type="transmembrane region" description="Helical" evidence="6">
    <location>
        <begin position="237"/>
        <end position="259"/>
    </location>
</feature>
<evidence type="ECO:0000256" key="4">
    <source>
        <dbReference type="ARBA" id="ARBA00023136"/>
    </source>
</evidence>
<dbReference type="InterPro" id="IPR001750">
    <property type="entry name" value="ND/Mrp_TM"/>
</dbReference>
<feature type="transmembrane region" description="Helical" evidence="6">
    <location>
        <begin position="80"/>
        <end position="100"/>
    </location>
</feature>
<feature type="transmembrane region" description="Helical" evidence="6">
    <location>
        <begin position="327"/>
        <end position="346"/>
    </location>
</feature>
<feature type="domain" description="NADH:quinone oxidoreductase/Mrp antiporter transmembrane" evidence="7">
    <location>
        <begin position="129"/>
        <end position="428"/>
    </location>
</feature>
<dbReference type="PRINTS" id="PR01434">
    <property type="entry name" value="NADHDHGNASE5"/>
</dbReference>
<comment type="subcellular location">
    <subcellularLocation>
        <location evidence="1">Endomembrane system</location>
        <topology evidence="1">Multi-pass membrane protein</topology>
    </subcellularLocation>
    <subcellularLocation>
        <location evidence="5">Membrane</location>
        <topology evidence="5">Multi-pass membrane protein</topology>
    </subcellularLocation>
</comment>
<reference evidence="9 10" key="1">
    <citation type="journal article" date="2011" name="J. Bacteriol.">
        <title>Genome sequence of the verrucomicrobium Opitutus terrae PB90-1, an abundant inhabitant of rice paddy soil ecosystems.</title>
        <authorList>
            <person name="van Passel M.W."/>
            <person name="Kant R."/>
            <person name="Palva A."/>
            <person name="Copeland A."/>
            <person name="Lucas S."/>
            <person name="Lapidus A."/>
            <person name="Glavina del Rio T."/>
            <person name="Pitluck S."/>
            <person name="Goltsman E."/>
            <person name="Clum A."/>
            <person name="Sun H."/>
            <person name="Schmutz J."/>
            <person name="Larimer F.W."/>
            <person name="Land M.L."/>
            <person name="Hauser L."/>
            <person name="Kyrpides N."/>
            <person name="Mikhailova N."/>
            <person name="Richardson P.P."/>
            <person name="Janssen P.H."/>
            <person name="de Vos W.M."/>
            <person name="Smidt H."/>
        </authorList>
    </citation>
    <scope>NUCLEOTIDE SEQUENCE [LARGE SCALE GENOMIC DNA]</scope>
    <source>
        <strain evidence="10">DSM 11246 / JCM 15787 / PB90-1</strain>
    </source>
</reference>
<dbReference type="InterPro" id="IPR001516">
    <property type="entry name" value="Proton_antipo_N"/>
</dbReference>
<evidence type="ECO:0000256" key="1">
    <source>
        <dbReference type="ARBA" id="ARBA00004127"/>
    </source>
</evidence>
<feature type="transmembrane region" description="Helical" evidence="6">
    <location>
        <begin position="414"/>
        <end position="436"/>
    </location>
</feature>
<feature type="transmembrane region" description="Helical" evidence="6">
    <location>
        <begin position="499"/>
        <end position="520"/>
    </location>
</feature>
<dbReference type="GO" id="GO:0003954">
    <property type="term" value="F:NADH dehydrogenase activity"/>
    <property type="evidence" value="ECO:0007669"/>
    <property type="project" value="TreeGrafter"/>
</dbReference>
<feature type="transmembrane region" description="Helical" evidence="6">
    <location>
        <begin position="265"/>
        <end position="286"/>
    </location>
</feature>
<evidence type="ECO:0000313" key="10">
    <source>
        <dbReference type="Proteomes" id="UP000007013"/>
    </source>
</evidence>
<feature type="transmembrane region" description="Helical" evidence="6">
    <location>
        <begin position="602"/>
        <end position="618"/>
    </location>
</feature>
<accession>B1ZRS2</accession>
<feature type="transmembrane region" description="Helical" evidence="6">
    <location>
        <begin position="293"/>
        <end position="315"/>
    </location>
</feature>
<feature type="transmembrane region" description="Helical" evidence="6">
    <location>
        <begin position="457"/>
        <end position="479"/>
    </location>
</feature>
<feature type="transmembrane region" description="Helical" evidence="6">
    <location>
        <begin position="6"/>
        <end position="25"/>
    </location>
</feature>
<organism evidence="9 10">
    <name type="scientific">Opitutus terrae (strain DSM 11246 / JCM 15787 / PB90-1)</name>
    <dbReference type="NCBI Taxonomy" id="452637"/>
    <lineage>
        <taxon>Bacteria</taxon>
        <taxon>Pseudomonadati</taxon>
        <taxon>Verrucomicrobiota</taxon>
        <taxon>Opitutia</taxon>
        <taxon>Opitutales</taxon>
        <taxon>Opitutaceae</taxon>
        <taxon>Opitutus</taxon>
    </lineage>
</organism>
<dbReference type="Pfam" id="PF00662">
    <property type="entry name" value="Proton_antipo_N"/>
    <property type="match status" value="1"/>
</dbReference>
<dbReference type="eggNOG" id="COG1009">
    <property type="taxonomic scope" value="Bacteria"/>
</dbReference>
<keyword evidence="3 6" id="KW-1133">Transmembrane helix</keyword>
<evidence type="ECO:0000256" key="3">
    <source>
        <dbReference type="ARBA" id="ARBA00022989"/>
    </source>
</evidence>
<dbReference type="Gene3D" id="1.20.5.2700">
    <property type="match status" value="1"/>
</dbReference>
<dbReference type="PRINTS" id="PR01435">
    <property type="entry name" value="NPOXDRDTASE5"/>
</dbReference>
<evidence type="ECO:0000256" key="5">
    <source>
        <dbReference type="RuleBase" id="RU000320"/>
    </source>
</evidence>
<keyword evidence="10" id="KW-1185">Reference proteome</keyword>
<evidence type="ECO:0000256" key="6">
    <source>
        <dbReference type="SAM" id="Phobius"/>
    </source>
</evidence>
<dbReference type="STRING" id="452637.Oter_0475"/>
<dbReference type="GO" id="GO:0012505">
    <property type="term" value="C:endomembrane system"/>
    <property type="evidence" value="ECO:0007669"/>
    <property type="project" value="UniProtKB-SubCell"/>
</dbReference>
<dbReference type="AlphaFoldDB" id="B1ZRS2"/>
<dbReference type="GO" id="GO:0015990">
    <property type="term" value="P:electron transport coupled proton transport"/>
    <property type="evidence" value="ECO:0007669"/>
    <property type="project" value="TreeGrafter"/>
</dbReference>
<evidence type="ECO:0000259" key="8">
    <source>
        <dbReference type="Pfam" id="PF00662"/>
    </source>
</evidence>
<feature type="transmembrane region" description="Helical" evidence="6">
    <location>
        <begin position="112"/>
        <end position="129"/>
    </location>
</feature>
<evidence type="ECO:0000259" key="7">
    <source>
        <dbReference type="Pfam" id="PF00361"/>
    </source>
</evidence>
<dbReference type="HOGENOM" id="CLU_007100_6_3_0"/>
<proteinExistence type="predicted"/>
<feature type="transmembrane region" description="Helical" evidence="6">
    <location>
        <begin position="32"/>
        <end position="53"/>
    </location>
</feature>
<keyword evidence="4 6" id="KW-0472">Membrane</keyword>
<dbReference type="Proteomes" id="UP000007013">
    <property type="component" value="Chromosome"/>
</dbReference>
<dbReference type="OrthoDB" id="9807568at2"/>
<dbReference type="EMBL" id="CP001032">
    <property type="protein sequence ID" value="ACB73765.1"/>
    <property type="molecule type" value="Genomic_DNA"/>
</dbReference>
<protein>
    <submittedName>
        <fullName evidence="9">Proton-translocating NADH-quinone oxidoreductase, chain L</fullName>
        <ecNumber evidence="9">1.6.99.5</ecNumber>
    </submittedName>
</protein>
<name>B1ZRS2_OPITP</name>
<feature type="transmembrane region" description="Helical" evidence="6">
    <location>
        <begin position="135"/>
        <end position="154"/>
    </location>
</feature>
<evidence type="ECO:0000313" key="9">
    <source>
        <dbReference type="EMBL" id="ACB73765.1"/>
    </source>
</evidence>
<keyword evidence="2 5" id="KW-0812">Transmembrane</keyword>
<dbReference type="PANTHER" id="PTHR42829:SF2">
    <property type="entry name" value="NADH-UBIQUINONE OXIDOREDUCTASE CHAIN 5"/>
    <property type="match status" value="1"/>
</dbReference>
<keyword evidence="9" id="KW-0560">Oxidoreductase</keyword>
<feature type="transmembrane region" description="Helical" evidence="6">
    <location>
        <begin position="571"/>
        <end position="590"/>
    </location>
</feature>
<dbReference type="EC" id="1.6.99.5" evidence="9"/>
<feature type="transmembrane region" description="Helical" evidence="6">
    <location>
        <begin position="379"/>
        <end position="402"/>
    </location>
</feature>
<dbReference type="GO" id="GO:0008137">
    <property type="term" value="F:NADH dehydrogenase (ubiquinone) activity"/>
    <property type="evidence" value="ECO:0007669"/>
    <property type="project" value="InterPro"/>
</dbReference>
<feature type="transmembrane region" description="Helical" evidence="6">
    <location>
        <begin position="175"/>
        <end position="193"/>
    </location>
</feature>
<dbReference type="InterPro" id="IPR018393">
    <property type="entry name" value="NADHpl_OxRdtase_5_subgr"/>
</dbReference>
<sequence>MTPTQLALLVLLLPLASAAVIALFLRRAGEIAAVVSVLAAAGIATGALILAFGNHRFEATAEWLRLGDFSFPLGFKFDDLAALMLFVVGVVGFFIHVFSFGYMREDTAKARYFGGLSIFMFSMIGITVADNLFMMFVFWELVGFSSWLLIGHWHERPSASAAAKKAFIVNRVGDFGFLLGIAMCYWVHGTVTLSELDGVQPVGALLPLLLFCGAVGKSAQMPLQVWLPDAMEGPTPVSALIHAATMVAAGIYMLCRINVLMVPEALTVIMWVGTATALYAALCAIVQSDIKKVLAYSTLSQLGYMVAAFGLGSLAERHEMGGAVHEIVIAAGVGAAMFHLVTHAFFKALLFLGSGSVIHGCHHEQDIFKMGGLVKRMPVTFATFTIGVLAIIGMPGLAGFFSKDAILLLAYQKNAAVFVVLAFTAILTACYMVRVWKITFFGAPRSEHAEHAHESGSVLTMPLIVLAALAILGGYIGLYPDVFTGVLDLVPEAHGSTHTTILLTSLAVMVIGAGAGYAFYRPGAEDALAVKSPGAFTSLVGLRNSFDAAYDYYVAKVQQRFAMLLNFLEQIFLAGLIIRGLAGVVGLFGLGARAVHVGKLNAYVYWFLGGVAVLWLFAKGVL</sequence>
<feature type="domain" description="NADH-Ubiquinone oxidoreductase (complex I) chain 5 N-terminal" evidence="8">
    <location>
        <begin position="63"/>
        <end position="113"/>
    </location>
</feature>
<dbReference type="NCBIfam" id="TIGR01974">
    <property type="entry name" value="NDH_I_L"/>
    <property type="match status" value="1"/>
</dbReference>
<dbReference type="InterPro" id="IPR003945">
    <property type="entry name" value="NU5C-like"/>
</dbReference>
<dbReference type="KEGG" id="ote:Oter_0475"/>
<dbReference type="RefSeq" id="WP_012373303.1">
    <property type="nucleotide sequence ID" value="NC_010571.1"/>
</dbReference>